<dbReference type="AlphaFoldDB" id="A0A367KII6"/>
<evidence type="ECO:0000256" key="2">
    <source>
        <dbReference type="SAM" id="Coils"/>
    </source>
</evidence>
<protein>
    <recommendedName>
        <fullName evidence="4">Rab-GAP TBC domain-containing protein</fullName>
    </recommendedName>
</protein>
<accession>A0A367KII6</accession>
<dbReference type="SUPFAM" id="SSF47923">
    <property type="entry name" value="Ypt/Rab-GAP domain of gyp1p"/>
    <property type="match status" value="2"/>
</dbReference>
<dbReference type="GO" id="GO:0031267">
    <property type="term" value="F:small GTPase binding"/>
    <property type="evidence" value="ECO:0007669"/>
    <property type="project" value="TreeGrafter"/>
</dbReference>
<evidence type="ECO:0000259" key="4">
    <source>
        <dbReference type="PROSITE" id="PS50086"/>
    </source>
</evidence>
<dbReference type="FunFam" id="1.10.472.80:FF:000027">
    <property type="entry name" value="GTPase activating protein (Evi5)"/>
    <property type="match status" value="1"/>
</dbReference>
<feature type="region of interest" description="Disordered" evidence="3">
    <location>
        <begin position="13"/>
        <end position="40"/>
    </location>
</feature>
<feature type="coiled-coil region" evidence="2">
    <location>
        <begin position="529"/>
        <end position="563"/>
    </location>
</feature>
<dbReference type="Gene3D" id="1.10.472.80">
    <property type="entry name" value="Ypt/Rab-GAP domain of gyp1p, domain 3"/>
    <property type="match status" value="1"/>
</dbReference>
<dbReference type="OrthoDB" id="159449at2759"/>
<dbReference type="InterPro" id="IPR050302">
    <property type="entry name" value="Rab_GAP_TBC_domain"/>
</dbReference>
<dbReference type="InterPro" id="IPR035969">
    <property type="entry name" value="Rab-GAP_TBC_sf"/>
</dbReference>
<dbReference type="Proteomes" id="UP000253551">
    <property type="component" value="Unassembled WGS sequence"/>
</dbReference>
<name>A0A367KII6_RHIST</name>
<dbReference type="PANTHER" id="PTHR47219">
    <property type="entry name" value="RAB GTPASE-ACTIVATING PROTEIN 1-LIKE"/>
    <property type="match status" value="1"/>
</dbReference>
<keyword evidence="6" id="KW-1185">Reference proteome</keyword>
<dbReference type="Gene3D" id="1.10.10.750">
    <property type="entry name" value="Ypt/Rab-GAP domain of gyp1p, domain 1"/>
    <property type="match status" value="1"/>
</dbReference>
<gene>
    <name evidence="5" type="ORF">CU098_007940</name>
</gene>
<keyword evidence="1" id="KW-0343">GTPase activation</keyword>
<dbReference type="PROSITE" id="PS50086">
    <property type="entry name" value="TBC_RABGAP"/>
    <property type="match status" value="1"/>
</dbReference>
<dbReference type="InterPro" id="IPR000195">
    <property type="entry name" value="Rab-GAP-TBC_dom"/>
</dbReference>
<dbReference type="EMBL" id="PJQM01001586">
    <property type="protein sequence ID" value="RCI01978.1"/>
    <property type="molecule type" value="Genomic_DNA"/>
</dbReference>
<organism evidence="5 6">
    <name type="scientific">Rhizopus stolonifer</name>
    <name type="common">Rhizopus nigricans</name>
    <dbReference type="NCBI Taxonomy" id="4846"/>
    <lineage>
        <taxon>Eukaryota</taxon>
        <taxon>Fungi</taxon>
        <taxon>Fungi incertae sedis</taxon>
        <taxon>Mucoromycota</taxon>
        <taxon>Mucoromycotina</taxon>
        <taxon>Mucoromycetes</taxon>
        <taxon>Mucorales</taxon>
        <taxon>Mucorineae</taxon>
        <taxon>Rhizopodaceae</taxon>
        <taxon>Rhizopus</taxon>
    </lineage>
</organism>
<evidence type="ECO:0000256" key="1">
    <source>
        <dbReference type="ARBA" id="ARBA00022468"/>
    </source>
</evidence>
<sequence>MLTAVFDENALKPTYDSLKERESLPPLPPSNPSPSQSSTTTVVTSCSVHKKSLDGFALEENKSELLFDRLEQENAKLPPQDSTAFILAQIERQNVLLEKDPKSIYIHSNKLRAHFSTVQRLVKGNMDDDGEEIDWGFWEAVIQDSDQVALKLPHLLSLKLRSGIPSKVRGLMWQAMSKSASLHLETVYKQLCNEKSPHERVIQRDLSRTFPRIDMFKKENGQGQISMKRILEAYSLYDTEVGYCQGLAFLVGPLLMNMPEEQSFCVFVRLMETYEMRSMFTLNMEGLQVRLYQFSSLLKEILPDLTNHLDLLGVHPAMYASQWFLTLFAYAFPVPLVSRIYDIIFAEGAAETIMRVSIAILKRSQDTILSKVPAEFEHILDFLTSQKLCEPYKDFYSQVIHDAMALSGIITREKMDILGEEYAQQTAEGKVIIPARKFGFWKRKKQLYSAKNNKIFRSYSGAFTTAKASNKKPTATNPPLLKKRWSSVSSPKEWTYLQKTPNSDRNETNDIEKKLKCVLHDFDQLKIKHQKTLDELNEVNYDKEDLECERDALKLTIAELERYQQISYNCDSSAILSSTSFSNLEIAQNAAMAENVYLQETKAAKDNQDISLQLVHLKVHNFELEQHCENLEQDLELIQAKLDMVNEGQIALVDKLVVMKTELEEARIEKSHIKEENERLKKELTRLKEVQLLAPQNEGHCGPCIKRRHSTSSIIPGTNNKQLYELEPSLIARKMKLAEYASTEKRKASIYGRVLHAFSRSS</sequence>
<evidence type="ECO:0000256" key="3">
    <source>
        <dbReference type="SAM" id="MobiDB-lite"/>
    </source>
</evidence>
<dbReference type="SMART" id="SM00164">
    <property type="entry name" value="TBC"/>
    <property type="match status" value="1"/>
</dbReference>
<comment type="caution">
    <text evidence="5">The sequence shown here is derived from an EMBL/GenBank/DDBJ whole genome shotgun (WGS) entry which is preliminary data.</text>
</comment>
<proteinExistence type="predicted"/>
<reference evidence="5 6" key="1">
    <citation type="journal article" date="2018" name="G3 (Bethesda)">
        <title>Phylogenetic and Phylogenomic Definition of Rhizopus Species.</title>
        <authorList>
            <person name="Gryganskyi A.P."/>
            <person name="Golan J."/>
            <person name="Dolatabadi S."/>
            <person name="Mondo S."/>
            <person name="Robb S."/>
            <person name="Idnurm A."/>
            <person name="Muszewska A."/>
            <person name="Steczkiewicz K."/>
            <person name="Masonjones S."/>
            <person name="Liao H.L."/>
            <person name="Gajdeczka M.T."/>
            <person name="Anike F."/>
            <person name="Vuek A."/>
            <person name="Anishchenko I.M."/>
            <person name="Voigt K."/>
            <person name="de Hoog G.S."/>
            <person name="Smith M.E."/>
            <person name="Heitman J."/>
            <person name="Vilgalys R."/>
            <person name="Stajich J.E."/>
        </authorList>
    </citation>
    <scope>NUCLEOTIDE SEQUENCE [LARGE SCALE GENOMIC DNA]</scope>
    <source>
        <strain evidence="5 6">LSU 92-RS-03</strain>
    </source>
</reference>
<feature type="coiled-coil region" evidence="2">
    <location>
        <begin position="621"/>
        <end position="693"/>
    </location>
</feature>
<dbReference type="FunFam" id="1.10.8.270:FF:000001">
    <property type="entry name" value="TBC1 domain family member 1"/>
    <property type="match status" value="1"/>
</dbReference>
<feature type="domain" description="Rab-GAP TBC" evidence="4">
    <location>
        <begin position="163"/>
        <end position="348"/>
    </location>
</feature>
<dbReference type="GO" id="GO:0005096">
    <property type="term" value="F:GTPase activator activity"/>
    <property type="evidence" value="ECO:0007669"/>
    <property type="project" value="UniProtKB-KW"/>
</dbReference>
<evidence type="ECO:0000313" key="5">
    <source>
        <dbReference type="EMBL" id="RCI01978.1"/>
    </source>
</evidence>
<dbReference type="Gene3D" id="1.10.8.270">
    <property type="entry name" value="putative rabgap domain of human tbc1 domain family member 14 like domains"/>
    <property type="match status" value="1"/>
</dbReference>
<evidence type="ECO:0000313" key="6">
    <source>
        <dbReference type="Proteomes" id="UP000253551"/>
    </source>
</evidence>
<keyword evidence="2" id="KW-0175">Coiled coil</keyword>
<dbReference type="PANTHER" id="PTHR47219:SF9">
    <property type="entry name" value="GTPASE ACTIVATING PROTEIN AND CENTROSOME-ASSOCIATED, ISOFORM B"/>
    <property type="match status" value="1"/>
</dbReference>
<dbReference type="Pfam" id="PF00566">
    <property type="entry name" value="RabGAP-TBC"/>
    <property type="match status" value="1"/>
</dbReference>
<dbReference type="STRING" id="4846.A0A367KII6"/>